<evidence type="ECO:0000313" key="3">
    <source>
        <dbReference type="EMBL" id="MCY9692569.1"/>
    </source>
</evidence>
<organism evidence="3 4">
    <name type="scientific">Paenibacillus alginolyticus</name>
    <dbReference type="NCBI Taxonomy" id="59839"/>
    <lineage>
        <taxon>Bacteria</taxon>
        <taxon>Bacillati</taxon>
        <taxon>Bacillota</taxon>
        <taxon>Bacilli</taxon>
        <taxon>Bacillales</taxon>
        <taxon>Paenibacillaceae</taxon>
        <taxon>Paenibacillus</taxon>
    </lineage>
</organism>
<dbReference type="CDD" id="cd03794">
    <property type="entry name" value="GT4_WbuB-like"/>
    <property type="match status" value="1"/>
</dbReference>
<proteinExistence type="predicted"/>
<reference evidence="3 4" key="1">
    <citation type="submission" date="2022-05" db="EMBL/GenBank/DDBJ databases">
        <title>Genome Sequencing of Bee-Associated Microbes.</title>
        <authorList>
            <person name="Dunlap C."/>
        </authorList>
    </citation>
    <scope>NUCLEOTIDE SEQUENCE [LARGE SCALE GENOMIC DNA]</scope>
    <source>
        <strain evidence="3 4">NRRL B-14421</strain>
    </source>
</reference>
<dbReference type="SUPFAM" id="SSF53756">
    <property type="entry name" value="UDP-Glycosyltransferase/glycogen phosphorylase"/>
    <property type="match status" value="1"/>
</dbReference>
<protein>
    <submittedName>
        <fullName evidence="3">Glycosyltransferase family 4 protein</fullName>
    </submittedName>
</protein>
<dbReference type="Pfam" id="PF00534">
    <property type="entry name" value="Glycos_transf_1"/>
    <property type="match status" value="1"/>
</dbReference>
<dbReference type="InterPro" id="IPR001296">
    <property type="entry name" value="Glyco_trans_1"/>
</dbReference>
<dbReference type="Pfam" id="PF13439">
    <property type="entry name" value="Glyco_transf_4"/>
    <property type="match status" value="1"/>
</dbReference>
<sequence length="414" mass="47013">MRITLLCHYFYPEIGAPSARLFEMAKTWVEMGHDVEVITCFPNHPTGNIPEQYKGMLRKKEYLEGITVYRNYVYATPNEGFLKKTLGHLSFMVSSILLSTFSIKKTDVVIVSSPTLFSVLSGYVIALLRRAPFIFEVRDLWPDAIIKLGVLKNKFIIKVLEGMEYFFYKKSKKIVVVTQAFKKLIAARGIEPSKIDVITNGVDLELFNKHLAYENKEDLINKYGWENKKILLYVGAHGISQGLSTLLDVANKLKEHEELRFVFIGEGAEKKRLQALADDMQLTNVQFINGQAKEMIPLFYSCAFLSFVILRDLPMFEGYIPSKMFEIMGSGCPIVAALSGEAADILRESEGAIVVPPENVEMIAGAVTELVNDKEKREIMSSKGFSYVEQNYSRHKLASRYLDIMHDVVKEKKQ</sequence>
<dbReference type="InterPro" id="IPR028098">
    <property type="entry name" value="Glyco_trans_4-like_N"/>
</dbReference>
<gene>
    <name evidence="3" type="ORF">M5X19_06590</name>
</gene>
<evidence type="ECO:0000259" key="1">
    <source>
        <dbReference type="Pfam" id="PF00534"/>
    </source>
</evidence>
<evidence type="ECO:0000259" key="2">
    <source>
        <dbReference type="Pfam" id="PF13439"/>
    </source>
</evidence>
<dbReference type="PANTHER" id="PTHR45947:SF3">
    <property type="entry name" value="SULFOQUINOVOSYL TRANSFERASE SQD2"/>
    <property type="match status" value="1"/>
</dbReference>
<dbReference type="Proteomes" id="UP001527099">
    <property type="component" value="Unassembled WGS sequence"/>
</dbReference>
<dbReference type="InterPro" id="IPR050194">
    <property type="entry name" value="Glycosyltransferase_grp1"/>
</dbReference>
<feature type="domain" description="Glycosyltransferase subfamily 4-like N-terminal" evidence="2">
    <location>
        <begin position="21"/>
        <end position="205"/>
    </location>
</feature>
<keyword evidence="4" id="KW-1185">Reference proteome</keyword>
<evidence type="ECO:0000313" key="4">
    <source>
        <dbReference type="Proteomes" id="UP001527099"/>
    </source>
</evidence>
<dbReference type="Gene3D" id="3.40.50.2000">
    <property type="entry name" value="Glycogen Phosphorylase B"/>
    <property type="match status" value="2"/>
</dbReference>
<dbReference type="RefSeq" id="WP_268614102.1">
    <property type="nucleotide sequence ID" value="NZ_JAMDMX010000016.1"/>
</dbReference>
<dbReference type="PANTHER" id="PTHR45947">
    <property type="entry name" value="SULFOQUINOVOSYL TRANSFERASE SQD2"/>
    <property type="match status" value="1"/>
</dbReference>
<comment type="caution">
    <text evidence="3">The sequence shown here is derived from an EMBL/GenBank/DDBJ whole genome shotgun (WGS) entry which is preliminary data.</text>
</comment>
<feature type="domain" description="Glycosyl transferase family 1" evidence="1">
    <location>
        <begin position="216"/>
        <end position="384"/>
    </location>
</feature>
<accession>A0ABT4G8S0</accession>
<dbReference type="EMBL" id="JAMDMX010000016">
    <property type="protein sequence ID" value="MCY9692569.1"/>
    <property type="molecule type" value="Genomic_DNA"/>
</dbReference>
<name>A0ABT4G8S0_9BACL</name>